<dbReference type="InterPro" id="IPR000073">
    <property type="entry name" value="AB_hydrolase_1"/>
</dbReference>
<protein>
    <submittedName>
        <fullName evidence="3">Alpha/beta fold hydrolase</fullName>
    </submittedName>
</protein>
<dbReference type="Pfam" id="PF12697">
    <property type="entry name" value="Abhydrolase_6"/>
    <property type="match status" value="1"/>
</dbReference>
<name>A0ABT2MR82_9CYAN</name>
<evidence type="ECO:0000259" key="2">
    <source>
        <dbReference type="Pfam" id="PF12697"/>
    </source>
</evidence>
<gene>
    <name evidence="3" type="ORF">NG799_06245</name>
</gene>
<reference evidence="3 4" key="1">
    <citation type="journal article" date="2022" name="Front. Microbiol.">
        <title>High genomic differentiation and limited gene flow indicate recent cryptic speciation within the genus Laspinema (cyanobacteria).</title>
        <authorList>
            <person name="Stanojkovic A."/>
            <person name="Skoupy S."/>
            <person name="Skaloud P."/>
            <person name="Dvorak P."/>
        </authorList>
    </citation>
    <scope>NUCLEOTIDE SEQUENCE [LARGE SCALE GENOMIC DNA]</scope>
    <source>
        <strain evidence="3 4">D2a</strain>
    </source>
</reference>
<dbReference type="RefSeq" id="WP_368005585.1">
    <property type="nucleotide sequence ID" value="NZ_JAMXFF010000006.1"/>
</dbReference>
<comment type="similarity">
    <text evidence="1">Belongs to the AB hydrolase superfamily. AB hydrolase 4 family.</text>
</comment>
<accession>A0ABT2MR82</accession>
<evidence type="ECO:0000313" key="3">
    <source>
        <dbReference type="EMBL" id="MCT7965932.1"/>
    </source>
</evidence>
<dbReference type="PANTHER" id="PTHR10794:SF94">
    <property type="entry name" value="ESTERASE YHET-RELATED"/>
    <property type="match status" value="1"/>
</dbReference>
<dbReference type="Gene3D" id="3.40.50.1820">
    <property type="entry name" value="alpha/beta hydrolase"/>
    <property type="match status" value="1"/>
</dbReference>
<dbReference type="InterPro" id="IPR029058">
    <property type="entry name" value="AB_hydrolase_fold"/>
</dbReference>
<dbReference type="InterPro" id="IPR050960">
    <property type="entry name" value="AB_hydrolase_4_sf"/>
</dbReference>
<keyword evidence="3" id="KW-0378">Hydrolase</keyword>
<proteinExistence type="inferred from homology"/>
<dbReference type="InterPro" id="IPR012020">
    <property type="entry name" value="ABHD4"/>
</dbReference>
<dbReference type="SUPFAM" id="SSF53474">
    <property type="entry name" value="alpha/beta-Hydrolases"/>
    <property type="match status" value="1"/>
</dbReference>
<keyword evidence="4" id="KW-1185">Reference proteome</keyword>
<comment type="caution">
    <text evidence="3">The sequence shown here is derived from an EMBL/GenBank/DDBJ whole genome shotgun (WGS) entry which is preliminary data.</text>
</comment>
<dbReference type="EMBL" id="JAMXFF010000006">
    <property type="protein sequence ID" value="MCT7965932.1"/>
    <property type="molecule type" value="Genomic_DNA"/>
</dbReference>
<sequence length="374" mass="41352">MFYPDYNPPFFLKNGLAMTLHTALVASRDWEQAIADPEPPYQETHFTGAGGVPIYGWVAIPDRPRGTIVATYGITGELPQQWFLRVLGRKAFARGYAVVFFDWRAHGKTAELSPTLTSDGLYEGEDFVRIAAKAKSMGCPGPFWFLGYSLGGQLALWGVKAAQSIADWGKDLDLDPSELGGGAVICPNLDSHRSLSYLVKQPFGKYLEKAIAKELKKLAWKLHQMHPNDIDPEAIARANSIWGFDHELVIPRLGFASVEEYYAASSPLGILPEFTKPTLILYAADDPMFHPAIVPELKEICDSNSAIKLLLTRYGGHVGYVSNLATQKQAGDSDCWWGWNRVLDWCDRQGEGLSETNTQGRSTLNPSLLEVTKG</sequence>
<organism evidence="3 4">
    <name type="scientific">Laspinema palackyanum D2a</name>
    <dbReference type="NCBI Taxonomy" id="2953684"/>
    <lineage>
        <taxon>Bacteria</taxon>
        <taxon>Bacillati</taxon>
        <taxon>Cyanobacteriota</taxon>
        <taxon>Cyanophyceae</taxon>
        <taxon>Oscillatoriophycideae</taxon>
        <taxon>Oscillatoriales</taxon>
        <taxon>Laspinemataceae</taxon>
        <taxon>Laspinema</taxon>
        <taxon>Laspinema palackyanum</taxon>
    </lineage>
</organism>
<dbReference type="GO" id="GO:0016787">
    <property type="term" value="F:hydrolase activity"/>
    <property type="evidence" value="ECO:0007669"/>
    <property type="project" value="UniProtKB-KW"/>
</dbReference>
<evidence type="ECO:0000313" key="4">
    <source>
        <dbReference type="Proteomes" id="UP001525890"/>
    </source>
</evidence>
<dbReference type="PANTHER" id="PTHR10794">
    <property type="entry name" value="ABHYDROLASE DOMAIN-CONTAINING PROTEIN"/>
    <property type="match status" value="1"/>
</dbReference>
<dbReference type="Proteomes" id="UP001525890">
    <property type="component" value="Unassembled WGS sequence"/>
</dbReference>
<feature type="domain" description="AB hydrolase-1" evidence="2">
    <location>
        <begin position="82"/>
        <end position="318"/>
    </location>
</feature>
<evidence type="ECO:0000256" key="1">
    <source>
        <dbReference type="ARBA" id="ARBA00010884"/>
    </source>
</evidence>
<dbReference type="PIRSF" id="PIRSF005211">
    <property type="entry name" value="Ab_hydro_YheT"/>
    <property type="match status" value="1"/>
</dbReference>